<dbReference type="Proteomes" id="UP000245523">
    <property type="component" value="Unassembled WGS sequence"/>
</dbReference>
<gene>
    <name evidence="1" type="ORF">B0H50_1035</name>
</gene>
<sequence>MMRSVVACAPIRVFGFILLLAGMVFASTPECPEKGKCKYYSIYTSPISYLWKTSSGFEMNPDSAIRGATFFTYAPSDTLILNPCTKDYATGKTTCDRSKTLSHPTEKVTADTEKGFFYARASSNFPAENLALGMAVEADATPTIFRYYTFYVADLEFFILDEKGEKIPVNSKTQLSIPVDSALSVSVRAVIPVGPDSGRTDTTVNKYAFYLNPARGSESLVFTTMAGDTTDRVILERGEGNFQVHASAAVSGGKFTASGLVNPKDSSFFVNETFPGNLTFENPDLPSLDSAFIYDANGDGIGDSIIAYYSGKTDSVSWDSIFHSWPNDGSMKQYAGEYKQNSSLTTMELLDVKTSLPKDSGKGDLKVYVTSKLSGTSAPLSCEIGDRIGPAIQRVTLIPGVNGAKDTLVVDFNKKLDENFEKGSALQLSNGDKVYVKAIEKDGLRWTFTADAGKVLVGDSLSIVRGIGDTGLVAADGNVPGYNRPVCVSNAGRVYFSNENNGFFDSDADGRMDSVSVGFENPLTEEDLANLQLQFFWKDSSDSVLILKPESKDLILSEDGKVVSYKLTKDEVAAVKPNLTAIEDADKYGYAALKNISEVNGDTVSQLQYLQMNDRMAPVITSTFLSPESKDKESPDKLTLRFSEPVDVNAMTNPNFIGFLVDSDTVYFDFSLAEWNDSCTQVSLKIAEDVKLLSRANPNDSLFINPKATVADLSGNAVLANTKTTGIEGDPRVVMETASLVGINRDALAPDAPAFSTRFFPEGTSTKNEMGKSLGVMLDIGFATIFDDSTGEKLDLDEVGLHWSMDVYTNLGTFVASDGGTIHCDDKGFEGNCFEHAKRLYLRWNLRSNDGRKVGVGAYLVQFELKVYGKKHSYKYDKIFKWGVHGGKTGLALDD</sequence>
<dbReference type="EMBL" id="QGHD01000003">
    <property type="protein sequence ID" value="PWL03713.1"/>
    <property type="molecule type" value="Genomic_DNA"/>
</dbReference>
<protein>
    <recommendedName>
        <fullName evidence="3">SbsA Ig-like domain-containing protein</fullName>
    </recommendedName>
</protein>
<reference evidence="1 2" key="1">
    <citation type="submission" date="2018-05" db="EMBL/GenBank/DDBJ databases">
        <title>Animal gut microbial communities from fecal samples from Wisconsin, USA.</title>
        <authorList>
            <person name="Neumann A."/>
        </authorList>
    </citation>
    <scope>NUCLEOTIDE SEQUENCE [LARGE SCALE GENOMIC DNA]</scope>
    <source>
        <strain evidence="1 2">UWS4</strain>
    </source>
</reference>
<proteinExistence type="predicted"/>
<name>A0ABX5LR17_9BACT</name>
<evidence type="ECO:0000313" key="1">
    <source>
        <dbReference type="EMBL" id="PWL03713.1"/>
    </source>
</evidence>
<evidence type="ECO:0008006" key="3">
    <source>
        <dbReference type="Google" id="ProtNLM"/>
    </source>
</evidence>
<keyword evidence="2" id="KW-1185">Reference proteome</keyword>
<dbReference type="RefSeq" id="WP_109587192.1">
    <property type="nucleotide sequence ID" value="NZ_QGHD01000003.1"/>
</dbReference>
<comment type="caution">
    <text evidence="1">The sequence shown here is derived from an EMBL/GenBank/DDBJ whole genome shotgun (WGS) entry which is preliminary data.</text>
</comment>
<accession>A0ABX5LR17</accession>
<organism evidence="1 2">
    <name type="scientific">Hallerella porci</name>
    <dbReference type="NCBI Taxonomy" id="1945871"/>
    <lineage>
        <taxon>Bacteria</taxon>
        <taxon>Pseudomonadati</taxon>
        <taxon>Fibrobacterota</taxon>
        <taxon>Fibrobacteria</taxon>
        <taxon>Fibrobacterales</taxon>
        <taxon>Fibrobacteraceae</taxon>
        <taxon>Hallerella</taxon>
    </lineage>
</organism>
<evidence type="ECO:0000313" key="2">
    <source>
        <dbReference type="Proteomes" id="UP000245523"/>
    </source>
</evidence>